<dbReference type="CDD" id="cd00038">
    <property type="entry name" value="CAP_ED"/>
    <property type="match status" value="1"/>
</dbReference>
<dbReference type="PANTHER" id="PTHR24567:SF74">
    <property type="entry name" value="HTH-TYPE TRANSCRIPTIONAL REGULATOR ARCR"/>
    <property type="match status" value="1"/>
</dbReference>
<dbReference type="NCBIfam" id="NF041163">
    <property type="entry name" value="encap_f2b"/>
    <property type="match status" value="1"/>
</dbReference>
<dbReference type="PANTHER" id="PTHR24567">
    <property type="entry name" value="CRP FAMILY TRANSCRIPTIONAL REGULATORY PROTEIN"/>
    <property type="match status" value="1"/>
</dbReference>
<dbReference type="InterPro" id="IPR049817">
    <property type="entry name" value="Encap_f2b"/>
</dbReference>
<reference evidence="3" key="1">
    <citation type="submission" date="2022-06" db="EMBL/GenBank/DDBJ databases">
        <title>Novel species in genus nocardia.</title>
        <authorList>
            <person name="Li F."/>
        </authorList>
    </citation>
    <scope>NUCLEOTIDE SEQUENCE</scope>
    <source>
        <strain evidence="3">CDC141</strain>
    </source>
</reference>
<name>A0A9X2J2W2_9NOCA</name>
<dbReference type="AlphaFoldDB" id="A0A9X2J2W2"/>
<dbReference type="InterPro" id="IPR045641">
    <property type="entry name" value="SrpI-like"/>
</dbReference>
<dbReference type="GO" id="GO:0005829">
    <property type="term" value="C:cytosol"/>
    <property type="evidence" value="ECO:0007669"/>
    <property type="project" value="TreeGrafter"/>
</dbReference>
<sequence length="475" mass="52644">MTSYDEIAAPPETSTNGLRQRSLSTAAARNLSTTTKTPPLMAGVTSRWLLRKLAWVDVRGGAYRVNRRRTIRRRGGRIAFSMNGDGQFQIVPESLGELAILRGYSNAEVLAELARQFTPRTFEAGEVVVEEGQPIQEGIVVVHGRLERMAMGQYGEQAVLGVLIAGDHLGDEGLMRTDPLWTATVKAATSGTLMTIPWSTFTDVIERNADLRAHLTAYLENDSVRVNSKGEAEIALSAGHHGEERISTTFVDYEPDPQEHELSLTQTILRVHTRVADLYNDPMDQIEQQLRLVVEEIREGQERELINHPSFGLLHATDYDQRISTYSGPPTPDDLDDLLAMRRRTDFILGHPRAIAAFGRECSRRGLVPEVSTIDGHRIPSWRGVPIYPCPKIPVTATQTSSLIAIRTGEHDQGVVGLYKTGLPDEYEPGLNVRFMGINQRALIEYLITAYYSIAVLVPDAVGILEDVNVAAPRM</sequence>
<organism evidence="3 4">
    <name type="scientific">Nocardia pulmonis</name>
    <dbReference type="NCBI Taxonomy" id="2951408"/>
    <lineage>
        <taxon>Bacteria</taxon>
        <taxon>Bacillati</taxon>
        <taxon>Actinomycetota</taxon>
        <taxon>Actinomycetes</taxon>
        <taxon>Mycobacteriales</taxon>
        <taxon>Nocardiaceae</taxon>
        <taxon>Nocardia</taxon>
    </lineage>
</organism>
<dbReference type="PROSITE" id="PS50042">
    <property type="entry name" value="CNMP_BINDING_3"/>
    <property type="match status" value="1"/>
</dbReference>
<comment type="caution">
    <text evidence="3">The sequence shown here is derived from an EMBL/GenBank/DDBJ whole genome shotgun (WGS) entry which is preliminary data.</text>
</comment>
<gene>
    <name evidence="3" type="ORF">NDR86_33675</name>
</gene>
<dbReference type="InterPro" id="IPR014710">
    <property type="entry name" value="RmlC-like_jellyroll"/>
</dbReference>
<dbReference type="EMBL" id="JAMRXG010000022">
    <property type="protein sequence ID" value="MCM6778451.1"/>
    <property type="molecule type" value="Genomic_DNA"/>
</dbReference>
<evidence type="ECO:0000313" key="4">
    <source>
        <dbReference type="Proteomes" id="UP001139157"/>
    </source>
</evidence>
<dbReference type="Pfam" id="PF00027">
    <property type="entry name" value="cNMP_binding"/>
    <property type="match status" value="1"/>
</dbReference>
<accession>A0A9X2J2W2</accession>
<feature type="domain" description="Cyclic nucleotide-binding" evidence="2">
    <location>
        <begin position="101"/>
        <end position="222"/>
    </location>
</feature>
<evidence type="ECO:0000256" key="1">
    <source>
        <dbReference type="SAM" id="MobiDB-lite"/>
    </source>
</evidence>
<dbReference type="Gene3D" id="2.60.120.10">
    <property type="entry name" value="Jelly Rolls"/>
    <property type="match status" value="1"/>
</dbReference>
<dbReference type="InterPro" id="IPR000595">
    <property type="entry name" value="cNMP-bd_dom"/>
</dbReference>
<protein>
    <submittedName>
        <fullName evidence="3">Cyclic nucleotide-binding domain-containing protein</fullName>
    </submittedName>
</protein>
<dbReference type="InterPro" id="IPR050397">
    <property type="entry name" value="Env_Response_Regulators"/>
</dbReference>
<evidence type="ECO:0000259" key="2">
    <source>
        <dbReference type="PROSITE" id="PS50042"/>
    </source>
</evidence>
<feature type="compositionally biased region" description="Polar residues" evidence="1">
    <location>
        <begin position="12"/>
        <end position="22"/>
    </location>
</feature>
<dbReference type="Pfam" id="PF19307">
    <property type="entry name" value="SrpI-like"/>
    <property type="match status" value="1"/>
</dbReference>
<evidence type="ECO:0000313" key="3">
    <source>
        <dbReference type="EMBL" id="MCM6778451.1"/>
    </source>
</evidence>
<dbReference type="InterPro" id="IPR018490">
    <property type="entry name" value="cNMP-bd_dom_sf"/>
</dbReference>
<dbReference type="SMART" id="SM00100">
    <property type="entry name" value="cNMP"/>
    <property type="match status" value="1"/>
</dbReference>
<dbReference type="GO" id="GO:0003700">
    <property type="term" value="F:DNA-binding transcription factor activity"/>
    <property type="evidence" value="ECO:0007669"/>
    <property type="project" value="TreeGrafter"/>
</dbReference>
<proteinExistence type="predicted"/>
<dbReference type="Proteomes" id="UP001139157">
    <property type="component" value="Unassembled WGS sequence"/>
</dbReference>
<dbReference type="RefSeq" id="WP_251917962.1">
    <property type="nucleotide sequence ID" value="NZ_JAMRXG010000022.1"/>
</dbReference>
<keyword evidence="4" id="KW-1185">Reference proteome</keyword>
<feature type="region of interest" description="Disordered" evidence="1">
    <location>
        <begin position="1"/>
        <end position="22"/>
    </location>
</feature>
<dbReference type="SUPFAM" id="SSF51206">
    <property type="entry name" value="cAMP-binding domain-like"/>
    <property type="match status" value="1"/>
</dbReference>